<accession>A0ABW4QPM8</accession>
<evidence type="ECO:0000256" key="1">
    <source>
        <dbReference type="ARBA" id="ARBA00022729"/>
    </source>
</evidence>
<sequence length="604" mass="61479">MFCLPTSALLPAFRRLTLAGLGLLPLAASAQTILAVSRTQAAAGATVTITGTDLNKLTSAMINGQPMNIAKSSYSSVDVIVPVAAATGRIRLTSATGTALTGTKLGITRQSSAVSYGQVSTSVTGMNAAGSYSTPAMGDIDGDGLVELIQGQGDGTILVFEQTAAKAETFGAGTLLKNADGTTLDVGSFAKPTLADLDGDGLLELLVGEDTGNILRYEQTAATGTGALAFTKTTLFTNPFGAATASVPNGGSYPRPTVADLDNNGLLDVLVGSNDGTLRRYEQTAANAATFTALGQMKLANGTVIDAGDVDKPLLTDYNGDGYLDMLLGNRAGSIVLYTQSAANSATFQLVGNLTTNGTTAMSLSGVGGYAAPAITDLDGDGLLDLFVGNGNGTIQRFEQAQSATTPTLLAGALTNPAPLPVVLTSFTGQSLATGNVLRWTTASEANSDYFEVERSFSGQAFVKIGQLAAAGTTSAAHSYQFADDATAAGTSYYRLRQVDLDGTSTYSPIVTLAASSAAVARPAKPVAYPTVFTSELNVALPGAEAQAATVALLTADGRPVYSRTVQLGTAPQALAELPTLAPGVYLLRIATAAGATTQRVVRN</sequence>
<dbReference type="EMBL" id="JBHUFD010000001">
    <property type="protein sequence ID" value="MFD1871472.1"/>
    <property type="molecule type" value="Genomic_DNA"/>
</dbReference>
<dbReference type="SUPFAM" id="SSF69318">
    <property type="entry name" value="Integrin alpha N-terminal domain"/>
    <property type="match status" value="1"/>
</dbReference>
<dbReference type="Gene3D" id="2.60.40.10">
    <property type="entry name" value="Immunoglobulins"/>
    <property type="match status" value="2"/>
</dbReference>
<organism evidence="3 4">
    <name type="scientific">Hymenobacter bucti</name>
    <dbReference type="NCBI Taxonomy" id="1844114"/>
    <lineage>
        <taxon>Bacteria</taxon>
        <taxon>Pseudomonadati</taxon>
        <taxon>Bacteroidota</taxon>
        <taxon>Cytophagia</taxon>
        <taxon>Cytophagales</taxon>
        <taxon>Hymenobacteraceae</taxon>
        <taxon>Hymenobacter</taxon>
    </lineage>
</organism>
<reference evidence="4" key="1">
    <citation type="journal article" date="2019" name="Int. J. Syst. Evol. Microbiol.">
        <title>The Global Catalogue of Microorganisms (GCM) 10K type strain sequencing project: providing services to taxonomists for standard genome sequencing and annotation.</title>
        <authorList>
            <consortium name="The Broad Institute Genomics Platform"/>
            <consortium name="The Broad Institute Genome Sequencing Center for Infectious Disease"/>
            <person name="Wu L."/>
            <person name="Ma J."/>
        </authorList>
    </citation>
    <scope>NUCLEOTIDE SEQUENCE [LARGE SCALE GENOMIC DNA]</scope>
    <source>
        <strain evidence="4">CGMCC 1.15795</strain>
    </source>
</reference>
<dbReference type="InterPro" id="IPR014756">
    <property type="entry name" value="Ig_E-set"/>
</dbReference>
<dbReference type="NCBIfam" id="TIGR04183">
    <property type="entry name" value="Por_Secre_tail"/>
    <property type="match status" value="1"/>
</dbReference>
<evidence type="ECO:0000313" key="3">
    <source>
        <dbReference type="EMBL" id="MFD1871472.1"/>
    </source>
</evidence>
<dbReference type="Gene3D" id="2.130.10.130">
    <property type="entry name" value="Integrin alpha, N-terminal"/>
    <property type="match status" value="1"/>
</dbReference>
<gene>
    <name evidence="3" type="ORF">ACFSDX_03485</name>
</gene>
<dbReference type="Proteomes" id="UP001597197">
    <property type="component" value="Unassembled WGS sequence"/>
</dbReference>
<dbReference type="InterPro" id="IPR013783">
    <property type="entry name" value="Ig-like_fold"/>
</dbReference>
<feature type="signal peptide" evidence="2">
    <location>
        <begin position="1"/>
        <end position="30"/>
    </location>
</feature>
<proteinExistence type="predicted"/>
<name>A0ABW4QPM8_9BACT</name>
<dbReference type="InterPro" id="IPR028994">
    <property type="entry name" value="Integrin_alpha_N"/>
</dbReference>
<dbReference type="RefSeq" id="WP_382311789.1">
    <property type="nucleotide sequence ID" value="NZ_JBHUFD010000001.1"/>
</dbReference>
<dbReference type="PANTHER" id="PTHR44103:SF1">
    <property type="entry name" value="PROPROTEIN CONVERTASE P"/>
    <property type="match status" value="1"/>
</dbReference>
<keyword evidence="4" id="KW-1185">Reference proteome</keyword>
<keyword evidence="1 2" id="KW-0732">Signal</keyword>
<comment type="caution">
    <text evidence="3">The sequence shown here is derived from an EMBL/GenBank/DDBJ whole genome shotgun (WGS) entry which is preliminary data.</text>
</comment>
<feature type="chain" id="PRO_5047305514" evidence="2">
    <location>
        <begin position="31"/>
        <end position="604"/>
    </location>
</feature>
<evidence type="ECO:0000313" key="4">
    <source>
        <dbReference type="Proteomes" id="UP001597197"/>
    </source>
</evidence>
<dbReference type="SUPFAM" id="SSF81296">
    <property type="entry name" value="E set domains"/>
    <property type="match status" value="1"/>
</dbReference>
<evidence type="ECO:0000256" key="2">
    <source>
        <dbReference type="SAM" id="SignalP"/>
    </source>
</evidence>
<dbReference type="InterPro" id="IPR013517">
    <property type="entry name" value="FG-GAP"/>
</dbReference>
<dbReference type="PANTHER" id="PTHR44103">
    <property type="entry name" value="PROPROTEIN CONVERTASE P"/>
    <property type="match status" value="1"/>
</dbReference>
<dbReference type="Pfam" id="PF13517">
    <property type="entry name" value="FG-GAP_3"/>
    <property type="match status" value="2"/>
</dbReference>
<protein>
    <submittedName>
        <fullName evidence="3">FG-GAP-like repeat-containing protein</fullName>
    </submittedName>
</protein>
<dbReference type="InterPro" id="IPR026444">
    <property type="entry name" value="Secre_tail"/>
</dbReference>